<feature type="region of interest" description="Disordered" evidence="1">
    <location>
        <begin position="1"/>
        <end position="64"/>
    </location>
</feature>
<protein>
    <submittedName>
        <fullName evidence="2">Uncharacterized protein</fullName>
    </submittedName>
</protein>
<feature type="compositionally biased region" description="Basic and acidic residues" evidence="1">
    <location>
        <begin position="49"/>
        <end position="58"/>
    </location>
</feature>
<evidence type="ECO:0000313" key="2">
    <source>
        <dbReference type="EMBL" id="MQL95969.1"/>
    </source>
</evidence>
<gene>
    <name evidence="2" type="ORF">Taro_028644</name>
</gene>
<dbReference type="AlphaFoldDB" id="A0A843VXV0"/>
<organism evidence="2 3">
    <name type="scientific">Colocasia esculenta</name>
    <name type="common">Wild taro</name>
    <name type="synonym">Arum esculentum</name>
    <dbReference type="NCBI Taxonomy" id="4460"/>
    <lineage>
        <taxon>Eukaryota</taxon>
        <taxon>Viridiplantae</taxon>
        <taxon>Streptophyta</taxon>
        <taxon>Embryophyta</taxon>
        <taxon>Tracheophyta</taxon>
        <taxon>Spermatophyta</taxon>
        <taxon>Magnoliopsida</taxon>
        <taxon>Liliopsida</taxon>
        <taxon>Araceae</taxon>
        <taxon>Aroideae</taxon>
        <taxon>Colocasieae</taxon>
        <taxon>Colocasia</taxon>
    </lineage>
</organism>
<accession>A0A843VXV0</accession>
<keyword evidence="3" id="KW-1185">Reference proteome</keyword>
<name>A0A843VXV0_COLES</name>
<dbReference type="EMBL" id="NMUH01001861">
    <property type="protein sequence ID" value="MQL95969.1"/>
    <property type="molecule type" value="Genomic_DNA"/>
</dbReference>
<dbReference type="Proteomes" id="UP000652761">
    <property type="component" value="Unassembled WGS sequence"/>
</dbReference>
<comment type="caution">
    <text evidence="2">The sequence shown here is derived from an EMBL/GenBank/DDBJ whole genome shotgun (WGS) entry which is preliminary data.</text>
</comment>
<proteinExistence type="predicted"/>
<evidence type="ECO:0000256" key="1">
    <source>
        <dbReference type="SAM" id="MobiDB-lite"/>
    </source>
</evidence>
<sequence length="64" mass="7379">MARTSEKARKWQRCPRKPGNGRDVRECQEMTGMSQKARKWQGCLGKPKNGRDVQESHEMTGMSK</sequence>
<evidence type="ECO:0000313" key="3">
    <source>
        <dbReference type="Proteomes" id="UP000652761"/>
    </source>
</evidence>
<reference evidence="2" key="1">
    <citation type="submission" date="2017-07" db="EMBL/GenBank/DDBJ databases">
        <title>Taro Niue Genome Assembly and Annotation.</title>
        <authorList>
            <person name="Atibalentja N."/>
            <person name="Keating K."/>
            <person name="Fields C.J."/>
        </authorList>
    </citation>
    <scope>NUCLEOTIDE SEQUENCE</scope>
    <source>
        <strain evidence="2">Niue_2</strain>
        <tissue evidence="2">Leaf</tissue>
    </source>
</reference>